<accession>A0A3R6V5Y3</accession>
<name>A0A3R6V5Y3_9LACO</name>
<evidence type="ECO:0000313" key="3">
    <source>
        <dbReference type="Proteomes" id="UP000284822"/>
    </source>
</evidence>
<protein>
    <submittedName>
        <fullName evidence="2">Uncharacterized protein</fullName>
    </submittedName>
</protein>
<dbReference type="NCBIfam" id="NF033904">
    <property type="entry name" value="LlsX_fam"/>
    <property type="match status" value="1"/>
</dbReference>
<keyword evidence="1" id="KW-0812">Transmembrane</keyword>
<evidence type="ECO:0000313" key="2">
    <source>
        <dbReference type="EMBL" id="RHW45411.1"/>
    </source>
</evidence>
<dbReference type="Pfam" id="PF19388">
    <property type="entry name" value="DUF5963"/>
    <property type="match status" value="1"/>
</dbReference>
<feature type="transmembrane region" description="Helical" evidence="1">
    <location>
        <begin position="70"/>
        <end position="93"/>
    </location>
</feature>
<dbReference type="Proteomes" id="UP000284822">
    <property type="component" value="Unassembled WGS sequence"/>
</dbReference>
<dbReference type="RefSeq" id="WP_118911073.1">
    <property type="nucleotide sequence ID" value="NZ_QOCS01000020.1"/>
</dbReference>
<evidence type="ECO:0000256" key="1">
    <source>
        <dbReference type="SAM" id="Phobius"/>
    </source>
</evidence>
<sequence length="98" mass="10828">MKKQTTRICIEIITGIILSVVISFIAIAIAYAIVHAKDLSNFNLNFLGLSIYKISKTSNDFKGVANTDNMMLFGVVCSVLSVLLGELFFGLYFRTKKA</sequence>
<keyword evidence="1" id="KW-1133">Transmembrane helix</keyword>
<reference evidence="2 3" key="1">
    <citation type="submission" date="2018-07" db="EMBL/GenBank/DDBJ databases">
        <title>Genome sequences of six Lactobacillus spp. isolated from bumble bee guts.</title>
        <authorList>
            <person name="Motta E.V.S."/>
            <person name="Moran N.A."/>
        </authorList>
    </citation>
    <scope>NUCLEOTIDE SEQUENCE [LARGE SCALE GENOMIC DNA]</scope>
    <source>
        <strain evidence="2 3">LV-8.1</strain>
    </source>
</reference>
<organism evidence="2 3">
    <name type="scientific">Bombilactobacillus bombi</name>
    <dbReference type="NCBI Taxonomy" id="1303590"/>
    <lineage>
        <taxon>Bacteria</taxon>
        <taxon>Bacillati</taxon>
        <taxon>Bacillota</taxon>
        <taxon>Bacilli</taxon>
        <taxon>Lactobacillales</taxon>
        <taxon>Lactobacillaceae</taxon>
        <taxon>Bombilactobacillus</taxon>
    </lineage>
</organism>
<dbReference type="AlphaFoldDB" id="A0A3R6V5Y3"/>
<proteinExistence type="predicted"/>
<dbReference type="EMBL" id="QOCS01000020">
    <property type="protein sequence ID" value="RHW45411.1"/>
    <property type="molecule type" value="Genomic_DNA"/>
</dbReference>
<dbReference type="InterPro" id="IPR046007">
    <property type="entry name" value="DUF5963"/>
</dbReference>
<gene>
    <name evidence="2" type="ORF">DS832_07760</name>
</gene>
<keyword evidence="1" id="KW-0472">Membrane</keyword>
<feature type="transmembrane region" description="Helical" evidence="1">
    <location>
        <begin position="12"/>
        <end position="34"/>
    </location>
</feature>
<comment type="caution">
    <text evidence="2">The sequence shown here is derived from an EMBL/GenBank/DDBJ whole genome shotgun (WGS) entry which is preliminary data.</text>
</comment>